<dbReference type="HOGENOM" id="CLU_1155319_0_0_5"/>
<dbReference type="Proteomes" id="UP000005258">
    <property type="component" value="Chromosome"/>
</dbReference>
<dbReference type="Pfam" id="PF16289">
    <property type="entry name" value="PIN_12"/>
    <property type="match status" value="1"/>
</dbReference>
<reference evidence="2 3" key="1">
    <citation type="journal article" date="2012" name="J. Am. Chem. Soc.">
        <title>Bacterial biosynthesis and maturation of the didemnin anti-cancer agents.</title>
        <authorList>
            <person name="Xu Y."/>
            <person name="Kersten R.D."/>
            <person name="Nam S.J."/>
            <person name="Lu L."/>
            <person name="Al-Suwailem A.M."/>
            <person name="Zheng H."/>
            <person name="Fenical W."/>
            <person name="Dorrestein P.C."/>
            <person name="Moore B.S."/>
            <person name="Qian P.Y."/>
        </authorList>
    </citation>
    <scope>NUCLEOTIDE SEQUENCE [LARGE SCALE GENOMIC DNA]</scope>
    <source>
        <strain evidence="2 3">KA081020-065</strain>
    </source>
</reference>
<dbReference type="eggNOG" id="ENOG5032VMM">
    <property type="taxonomic scope" value="Bacteria"/>
</dbReference>
<sequence length="232" mass="24562">MAGTAIARISALGAPVLCFDTCTALDLMRDPTRDAVRAHERQAALALLAAAEGGTDLVLLIADQVAFEFRENVTTVEEEAIQALSRLKAQVRRIDAVAAAYGSSGHANLDHLDDHVMRARTVANRWIAAATPAQQGSDIASRAFLRLNQARTPAKKGKDSMKDCVVIETYLDTVAQLRAAALASKIVFASSNTKDYAGATGTTLNADIASEFSALNLDYAPNLAAGKHQLGL</sequence>
<evidence type="ECO:0000313" key="3">
    <source>
        <dbReference type="Proteomes" id="UP000005258"/>
    </source>
</evidence>
<evidence type="ECO:0000313" key="2">
    <source>
        <dbReference type="EMBL" id="AFK54014.1"/>
    </source>
</evidence>
<organism evidence="2 3">
    <name type="scientific">Tistrella mobilis (strain KA081020-065)</name>
    <dbReference type="NCBI Taxonomy" id="1110502"/>
    <lineage>
        <taxon>Bacteria</taxon>
        <taxon>Pseudomonadati</taxon>
        <taxon>Pseudomonadota</taxon>
        <taxon>Alphaproteobacteria</taxon>
        <taxon>Geminicoccales</taxon>
        <taxon>Geminicoccaceae</taxon>
        <taxon>Tistrella</taxon>
    </lineage>
</organism>
<name>I3TMM6_TISMK</name>
<feature type="domain" description="DUF4935" evidence="1">
    <location>
        <begin position="18"/>
        <end position="196"/>
    </location>
</feature>
<protein>
    <recommendedName>
        <fullName evidence="1">DUF4935 domain-containing protein</fullName>
    </recommendedName>
</protein>
<dbReference type="AlphaFoldDB" id="I3TMM6"/>
<accession>I3TMM6</accession>
<evidence type="ECO:0000259" key="1">
    <source>
        <dbReference type="Pfam" id="PF16289"/>
    </source>
</evidence>
<dbReference type="InterPro" id="IPR032557">
    <property type="entry name" value="DUF4935"/>
</dbReference>
<dbReference type="RefSeq" id="WP_014745691.1">
    <property type="nucleotide sequence ID" value="NC_017956.1"/>
</dbReference>
<dbReference type="EMBL" id="CP003236">
    <property type="protein sequence ID" value="AFK54014.1"/>
    <property type="molecule type" value="Genomic_DNA"/>
</dbReference>
<keyword evidence="3" id="KW-1185">Reference proteome</keyword>
<proteinExistence type="predicted"/>
<gene>
    <name evidence="2" type="ordered locus">TMO_2176</name>
</gene>
<dbReference type="KEGG" id="tmo:TMO_2176"/>